<dbReference type="Pfam" id="PF03070">
    <property type="entry name" value="TENA_THI-4"/>
    <property type="match status" value="1"/>
</dbReference>
<organism evidence="2 3">
    <name type="scientific">Ruegeria sediminis</name>
    <dbReference type="NCBI Taxonomy" id="2583820"/>
    <lineage>
        <taxon>Bacteria</taxon>
        <taxon>Pseudomonadati</taxon>
        <taxon>Pseudomonadota</taxon>
        <taxon>Alphaproteobacteria</taxon>
        <taxon>Rhodobacterales</taxon>
        <taxon>Roseobacteraceae</taxon>
        <taxon>Ruegeria</taxon>
    </lineage>
</organism>
<accession>A0ABY2WWM0</accession>
<reference evidence="2 3" key="1">
    <citation type="submission" date="2019-05" db="EMBL/GenBank/DDBJ databases">
        <title>Ruegeria sp. nov., isolated from tidal flat.</title>
        <authorList>
            <person name="Kim W."/>
        </authorList>
    </citation>
    <scope>NUCLEOTIDE SEQUENCE [LARGE SCALE GENOMIC DNA]</scope>
    <source>
        <strain evidence="2 3">CAU 1488</strain>
    </source>
</reference>
<sequence length="240" mass="26481">MNTVDHVGAFDRPFSPAAGYGRGFALMRDAAGDAWRRYTRHAFVEGLKDGTLPRETFLHYLRQDYVFLIHFSRAWALAVVKSETHAEMLTAVGTVNALVAEEMQLHVGICEAAGISQEDLFATPERAENLAYTRFVLEAGYSGDLLDLLAALAPCVLGYGEIGVRLGAESGSDTYRGWINTYAGEEYQAACRAVGGLLDSALTRRLGADFVASPRWERLCRTFRTATELEVNFWQMGLTP</sequence>
<dbReference type="InterPro" id="IPR016084">
    <property type="entry name" value="Haem_Oase-like_multi-hlx"/>
</dbReference>
<dbReference type="Proteomes" id="UP001193035">
    <property type="component" value="Unassembled WGS sequence"/>
</dbReference>
<gene>
    <name evidence="2" type="ORF">FGK63_13680</name>
</gene>
<proteinExistence type="predicted"/>
<dbReference type="SUPFAM" id="SSF48613">
    <property type="entry name" value="Heme oxygenase-like"/>
    <property type="match status" value="1"/>
</dbReference>
<evidence type="ECO:0000313" key="3">
    <source>
        <dbReference type="Proteomes" id="UP001193035"/>
    </source>
</evidence>
<dbReference type="EMBL" id="VCPD01000004">
    <property type="protein sequence ID" value="TMV07152.1"/>
    <property type="molecule type" value="Genomic_DNA"/>
</dbReference>
<dbReference type="InterPro" id="IPR050967">
    <property type="entry name" value="Thiamine_Salvage_TenA"/>
</dbReference>
<name>A0ABY2WWM0_9RHOB</name>
<dbReference type="Gene3D" id="1.20.910.10">
    <property type="entry name" value="Heme oxygenase-like"/>
    <property type="match status" value="1"/>
</dbReference>
<comment type="caution">
    <text evidence="2">The sequence shown here is derived from an EMBL/GenBank/DDBJ whole genome shotgun (WGS) entry which is preliminary data.</text>
</comment>
<dbReference type="PANTHER" id="PTHR43198">
    <property type="entry name" value="BIFUNCTIONAL TH2 PROTEIN"/>
    <property type="match status" value="1"/>
</dbReference>
<evidence type="ECO:0000259" key="1">
    <source>
        <dbReference type="Pfam" id="PF03070"/>
    </source>
</evidence>
<dbReference type="InterPro" id="IPR004305">
    <property type="entry name" value="Thiaminase-2/PQQC"/>
</dbReference>
<dbReference type="PANTHER" id="PTHR43198:SF2">
    <property type="entry name" value="SI:CH1073-67J19.1-RELATED"/>
    <property type="match status" value="1"/>
</dbReference>
<evidence type="ECO:0000313" key="2">
    <source>
        <dbReference type="EMBL" id="TMV07152.1"/>
    </source>
</evidence>
<protein>
    <submittedName>
        <fullName evidence="2">TenA family protein</fullName>
    </submittedName>
</protein>
<feature type="domain" description="Thiaminase-2/PQQC" evidence="1">
    <location>
        <begin position="32"/>
        <end position="238"/>
    </location>
</feature>
<keyword evidence="3" id="KW-1185">Reference proteome</keyword>
<dbReference type="CDD" id="cd19367">
    <property type="entry name" value="TenA_C_ScTHI20-like"/>
    <property type="match status" value="1"/>
</dbReference>
<dbReference type="RefSeq" id="WP_138843142.1">
    <property type="nucleotide sequence ID" value="NZ_VCPD01000004.1"/>
</dbReference>